<feature type="compositionally biased region" description="Low complexity" evidence="1">
    <location>
        <begin position="437"/>
        <end position="447"/>
    </location>
</feature>
<accession>A0A836C271</accession>
<feature type="compositionally biased region" description="Basic and acidic residues" evidence="1">
    <location>
        <begin position="477"/>
        <end position="486"/>
    </location>
</feature>
<organism evidence="2 3">
    <name type="scientific">Edaphochlamys debaryana</name>
    <dbReference type="NCBI Taxonomy" id="47281"/>
    <lineage>
        <taxon>Eukaryota</taxon>
        <taxon>Viridiplantae</taxon>
        <taxon>Chlorophyta</taxon>
        <taxon>core chlorophytes</taxon>
        <taxon>Chlorophyceae</taxon>
        <taxon>CS clade</taxon>
        <taxon>Chlamydomonadales</taxon>
        <taxon>Chlamydomonadales incertae sedis</taxon>
        <taxon>Edaphochlamys</taxon>
    </lineage>
</organism>
<protein>
    <submittedName>
        <fullName evidence="2">Uncharacterized protein</fullName>
    </submittedName>
</protein>
<feature type="region of interest" description="Disordered" evidence="1">
    <location>
        <begin position="645"/>
        <end position="672"/>
    </location>
</feature>
<feature type="compositionally biased region" description="Low complexity" evidence="1">
    <location>
        <begin position="414"/>
        <end position="423"/>
    </location>
</feature>
<proteinExistence type="predicted"/>
<dbReference type="Proteomes" id="UP000612055">
    <property type="component" value="Unassembled WGS sequence"/>
</dbReference>
<feature type="compositionally biased region" description="Basic residues" evidence="1">
    <location>
        <begin position="11"/>
        <end position="23"/>
    </location>
</feature>
<evidence type="ECO:0000313" key="3">
    <source>
        <dbReference type="Proteomes" id="UP000612055"/>
    </source>
</evidence>
<feature type="compositionally biased region" description="Pro residues" evidence="1">
    <location>
        <begin position="448"/>
        <end position="458"/>
    </location>
</feature>
<evidence type="ECO:0000313" key="2">
    <source>
        <dbReference type="EMBL" id="KAG2496527.1"/>
    </source>
</evidence>
<sequence length="828" mass="87689">MAPKSGPEPHRTRRGGRSQRAKQQRQLERAAEPGPLTRTTHSEEHGQPVPYEYCTGCRDKGYLSLLPMTSPEQLCLRRSEIQDRWDQDGTMERHIYVQLRPKDLIFDKQPYVNNPPRKGLEVRPDPALCKELQAIRRLPLKRWRRRATGMGCRSPEGGSSVEVFLAQAPSLSILRICNARPPNVEAYAFEWERRVESRRTQEPSLLVIKPAPAPTPLTEVAPEQGGGRCQQHVPSQPEAPRRPSTAELCASCLQGEEEEPNISPSSAPQGLGELAPTICRCASCLQGRDLAGTCDMHPLGHAGLLIETGTSSACPGIQSQQALGPDATSLPASVLGSDWDALPPGPWSDLLQPDPSGEWLVLAGGVPTYVPDATQGGHLRVLPPLSPSPDHGLPVGSSTSEVPRLPPPAAPNVSPARALVAASPPSPSGPPAPPQPAARAAPAAPGAPAQPPQPPDSAPAPEATPVASGAGSTSPDGARRVGKDPSEPPMALSTAEVCVVLGLAPASVPPDSTSAVLQAALSLPGAQHVLALSQALQRAFITPHHMARLAPRKAPDPASTLGGGTAASNGTSWTPGRGLTSAHEILSTPAAFVTSAVQHHQLDEYRHTVLAAAVAELDDAADAPTAGGTDPWDDVNMLHFLRTEAERPQPPPPAKAPAAPAAAPKPKPLSPAAAEKLRKEAVELDGRPVRRKIKDPATGDWVQRSGTAHFLGPDAAPAPFEIRYADGGLERATGRAVKAWLQSPPVSAANLACALTAREAAELPNYWDLKRPSHARAAFRLLGLEPGWTDEQLELMTADMLPAHPTSRSVRELLMRGRVMEAAPWVEV</sequence>
<evidence type="ECO:0000256" key="1">
    <source>
        <dbReference type="SAM" id="MobiDB-lite"/>
    </source>
</evidence>
<dbReference type="EMBL" id="JAEHOE010000018">
    <property type="protein sequence ID" value="KAG2496527.1"/>
    <property type="molecule type" value="Genomic_DNA"/>
</dbReference>
<reference evidence="2" key="1">
    <citation type="journal article" date="2020" name="bioRxiv">
        <title>Comparative genomics of Chlamydomonas.</title>
        <authorList>
            <person name="Craig R.J."/>
            <person name="Hasan A.R."/>
            <person name="Ness R.W."/>
            <person name="Keightley P.D."/>
        </authorList>
    </citation>
    <scope>NUCLEOTIDE SEQUENCE</scope>
    <source>
        <strain evidence="2">CCAP 11/70</strain>
    </source>
</reference>
<feature type="region of interest" description="Disordered" evidence="1">
    <location>
        <begin position="1"/>
        <end position="49"/>
    </location>
</feature>
<feature type="region of interest" description="Disordered" evidence="1">
    <location>
        <begin position="380"/>
        <end position="489"/>
    </location>
</feature>
<gene>
    <name evidence="2" type="ORF">HYH03_005351</name>
</gene>
<dbReference type="AlphaFoldDB" id="A0A836C271"/>
<name>A0A836C271_9CHLO</name>
<feature type="region of interest" description="Disordered" evidence="1">
    <location>
        <begin position="551"/>
        <end position="579"/>
    </location>
</feature>
<feature type="region of interest" description="Disordered" evidence="1">
    <location>
        <begin position="221"/>
        <end position="246"/>
    </location>
</feature>
<keyword evidence="3" id="KW-1185">Reference proteome</keyword>
<comment type="caution">
    <text evidence="2">The sequence shown here is derived from an EMBL/GenBank/DDBJ whole genome shotgun (WGS) entry which is preliminary data.</text>
</comment>
<feature type="compositionally biased region" description="Pro residues" evidence="1">
    <location>
        <begin position="424"/>
        <end position="436"/>
    </location>
</feature>